<dbReference type="Pfam" id="PF08780">
    <property type="entry name" value="NTase_sub_bind"/>
    <property type="match status" value="1"/>
</dbReference>
<dbReference type="GO" id="GO:0016740">
    <property type="term" value="F:transferase activity"/>
    <property type="evidence" value="ECO:0007669"/>
    <property type="project" value="UniProtKB-KW"/>
</dbReference>
<dbReference type="OrthoDB" id="9810452at2"/>
<reference evidence="1 2" key="1">
    <citation type="submission" date="2018-06" db="EMBL/GenBank/DDBJ databases">
        <authorList>
            <consortium name="Pathogen Informatics"/>
            <person name="Doyle S."/>
        </authorList>
    </citation>
    <scope>NUCLEOTIDE SEQUENCE [LARGE SCALE GENOMIC DNA]</scope>
    <source>
        <strain evidence="1 2">NCTC12872</strain>
    </source>
</reference>
<accession>A0A379CC61</accession>
<dbReference type="Proteomes" id="UP000255417">
    <property type="component" value="Unassembled WGS sequence"/>
</dbReference>
<sequence length="137" mass="16875">MENLKYTRFKQRFQNFEKAFIQLKKAVIRADELDELSKEGLIQRFEYTFELSWKTLKDYLEYETEEAILSPRQVIKTAFKLELLDNGEYWLEMLNKRNLMAHTYNEDYFKQVFESIINLYFSQIEKLYEQLKEMSYE</sequence>
<dbReference type="NCBIfam" id="TIGR01987">
    <property type="entry name" value="HI0074"/>
    <property type="match status" value="1"/>
</dbReference>
<gene>
    <name evidence="1" type="ORF">NCTC12872_01299</name>
</gene>
<dbReference type="RefSeq" id="WP_115315798.1">
    <property type="nucleotide sequence ID" value="NZ_LWIF01000001.1"/>
</dbReference>
<dbReference type="AlphaFoldDB" id="A0A379CC61"/>
<dbReference type="Gene3D" id="1.20.120.330">
    <property type="entry name" value="Nucleotidyltransferases domain 2"/>
    <property type="match status" value="1"/>
</dbReference>
<dbReference type="EMBL" id="UGTA01000001">
    <property type="protein sequence ID" value="SUB59315.1"/>
    <property type="molecule type" value="Genomic_DNA"/>
</dbReference>
<protein>
    <submittedName>
        <fullName evidence="1">Nucleotidyltransferase substrate binding protein, HI0074 family</fullName>
    </submittedName>
</protein>
<proteinExistence type="predicted"/>
<evidence type="ECO:0000313" key="2">
    <source>
        <dbReference type="Proteomes" id="UP000255417"/>
    </source>
</evidence>
<organism evidence="1 2">
    <name type="scientific">Phocoenobacter uteri</name>
    <dbReference type="NCBI Taxonomy" id="146806"/>
    <lineage>
        <taxon>Bacteria</taxon>
        <taxon>Pseudomonadati</taxon>
        <taxon>Pseudomonadota</taxon>
        <taxon>Gammaproteobacteria</taxon>
        <taxon>Pasteurellales</taxon>
        <taxon>Pasteurellaceae</taxon>
        <taxon>Phocoenobacter</taxon>
    </lineage>
</organism>
<keyword evidence="2" id="KW-1185">Reference proteome</keyword>
<evidence type="ECO:0000313" key="1">
    <source>
        <dbReference type="EMBL" id="SUB59315.1"/>
    </source>
</evidence>
<dbReference type="InterPro" id="IPR010235">
    <property type="entry name" value="HepT"/>
</dbReference>
<keyword evidence="1" id="KW-0808">Transferase</keyword>
<name>A0A379CC61_9PAST</name>
<dbReference type="SUPFAM" id="SSF81593">
    <property type="entry name" value="Nucleotidyltransferase substrate binding subunit/domain"/>
    <property type="match status" value="1"/>
</dbReference>